<keyword evidence="6 11" id="KW-0808">Transferase</keyword>
<evidence type="ECO:0000313" key="11">
    <source>
        <dbReference type="EMBL" id="CAI2719657.1"/>
    </source>
</evidence>
<evidence type="ECO:0000256" key="1">
    <source>
        <dbReference type="ARBA" id="ARBA00001966"/>
    </source>
</evidence>
<keyword evidence="8" id="KW-0408">Iron</keyword>
<keyword evidence="4" id="KW-0004">4Fe-4S</keyword>
<evidence type="ECO:0000313" key="12">
    <source>
        <dbReference type="Proteomes" id="UP001157733"/>
    </source>
</evidence>
<keyword evidence="7" id="KW-0479">Metal-binding</keyword>
<protein>
    <recommendedName>
        <fullName evidence="3 10">Quinolinate synthase</fullName>
        <ecNumber evidence="3 10">2.5.1.72</ecNumber>
    </recommendedName>
</protein>
<keyword evidence="5" id="KW-0662">Pyridine nucleotide biosynthesis</keyword>
<evidence type="ECO:0000256" key="10">
    <source>
        <dbReference type="NCBIfam" id="TIGR00550"/>
    </source>
</evidence>
<dbReference type="InterPro" id="IPR003473">
    <property type="entry name" value="NadA"/>
</dbReference>
<dbReference type="Gene3D" id="3.40.50.10800">
    <property type="entry name" value="NadA-like"/>
    <property type="match status" value="3"/>
</dbReference>
<gene>
    <name evidence="11" type="primary">nadA</name>
    <name evidence="11" type="ORF">NSPWAT_2801</name>
</gene>
<proteinExistence type="predicted"/>
<evidence type="ECO:0000256" key="2">
    <source>
        <dbReference type="ARBA" id="ARBA00005065"/>
    </source>
</evidence>
<evidence type="ECO:0000256" key="3">
    <source>
        <dbReference type="ARBA" id="ARBA00012669"/>
    </source>
</evidence>
<comment type="pathway">
    <text evidence="2">Cofactor biosynthesis; NAD(+) biosynthesis; quinolinate from iminoaspartate: step 1/1.</text>
</comment>
<dbReference type="Pfam" id="PF02445">
    <property type="entry name" value="NadA"/>
    <property type="match status" value="1"/>
</dbReference>
<dbReference type="EMBL" id="OX336137">
    <property type="protein sequence ID" value="CAI2719657.1"/>
    <property type="molecule type" value="Genomic_DNA"/>
</dbReference>
<evidence type="ECO:0000256" key="4">
    <source>
        <dbReference type="ARBA" id="ARBA00022485"/>
    </source>
</evidence>
<keyword evidence="12" id="KW-1185">Reference proteome</keyword>
<dbReference type="Proteomes" id="UP001157733">
    <property type="component" value="Chromosome"/>
</dbReference>
<evidence type="ECO:0000256" key="5">
    <source>
        <dbReference type="ARBA" id="ARBA00022642"/>
    </source>
</evidence>
<dbReference type="PANTHER" id="PTHR30573:SF0">
    <property type="entry name" value="QUINOLINATE SYNTHASE, CHLOROPLASTIC"/>
    <property type="match status" value="1"/>
</dbReference>
<dbReference type="PANTHER" id="PTHR30573">
    <property type="entry name" value="QUINOLINATE SYNTHETASE A"/>
    <property type="match status" value="1"/>
</dbReference>
<reference evidence="11 12" key="1">
    <citation type="submission" date="2022-09" db="EMBL/GenBank/DDBJ databases">
        <authorList>
            <person name="Kop L."/>
        </authorList>
    </citation>
    <scope>NUCLEOTIDE SEQUENCE [LARGE SCALE GENOMIC DNA]</scope>
    <source>
        <strain evidence="11 12">347</strain>
    </source>
</reference>
<evidence type="ECO:0000256" key="9">
    <source>
        <dbReference type="ARBA" id="ARBA00023014"/>
    </source>
</evidence>
<keyword evidence="9" id="KW-0411">Iron-sulfur</keyword>
<evidence type="ECO:0000256" key="6">
    <source>
        <dbReference type="ARBA" id="ARBA00022679"/>
    </source>
</evidence>
<dbReference type="EC" id="2.5.1.72" evidence="3 10"/>
<sequence length="342" mass="38564">MLTFNEFYETLKPIRVGNPLCEFTREHCERIWPTIERIRNLKQEKNAIILAHNYVEPEVLYGVADHTGDSYGLAKKAKASDADVIVFAAVRFMVETAKILNPEKIVLDPNPNGGCSLADGIMAADVRRLRKQYPDHTFVCYINTTAEVKALCDVCVTSSNVYHIIEAIDNDHIYFLPDKLMAQNVIDHCRRHGIDKTIDYWDGTCYVHEEYQPEAVDFVRNANPGVDVLVHPECAPGVVQKADFVGSTTNMLDHVRASDADTFFLLTECGLTGILQSEFPQKKFVGSCTMCRYMKSNSLADVLRVLENPEPHQIIELSAEVRDNALHCVDAMFEYAEQPTSK</sequence>
<name>A0ABN8W3X1_9BACT</name>
<dbReference type="InterPro" id="IPR036094">
    <property type="entry name" value="NadA_sf"/>
</dbReference>
<dbReference type="RefSeq" id="WP_282012475.1">
    <property type="nucleotide sequence ID" value="NZ_OX336137.1"/>
</dbReference>
<dbReference type="NCBIfam" id="TIGR00550">
    <property type="entry name" value="nadA"/>
    <property type="match status" value="1"/>
</dbReference>
<comment type="cofactor">
    <cofactor evidence="1">
        <name>[4Fe-4S] cluster</name>
        <dbReference type="ChEBI" id="CHEBI:49883"/>
    </cofactor>
</comment>
<dbReference type="GO" id="GO:0016740">
    <property type="term" value="F:transferase activity"/>
    <property type="evidence" value="ECO:0007669"/>
    <property type="project" value="UniProtKB-KW"/>
</dbReference>
<evidence type="ECO:0000256" key="8">
    <source>
        <dbReference type="ARBA" id="ARBA00023004"/>
    </source>
</evidence>
<dbReference type="NCBIfam" id="NF006878">
    <property type="entry name" value="PRK09375.1-2"/>
    <property type="match status" value="1"/>
</dbReference>
<accession>A0ABN8W3X1</accession>
<dbReference type="SUPFAM" id="SSF142754">
    <property type="entry name" value="NadA-like"/>
    <property type="match status" value="1"/>
</dbReference>
<organism evidence="11 12">
    <name type="scientific">Nitrospina watsonii</name>
    <dbReference type="NCBI Taxonomy" id="1323948"/>
    <lineage>
        <taxon>Bacteria</taxon>
        <taxon>Pseudomonadati</taxon>
        <taxon>Nitrospinota/Tectimicrobiota group</taxon>
        <taxon>Nitrospinota</taxon>
        <taxon>Nitrospinia</taxon>
        <taxon>Nitrospinales</taxon>
        <taxon>Nitrospinaceae</taxon>
        <taxon>Nitrospina</taxon>
    </lineage>
</organism>
<evidence type="ECO:0000256" key="7">
    <source>
        <dbReference type="ARBA" id="ARBA00022723"/>
    </source>
</evidence>